<evidence type="ECO:0000256" key="8">
    <source>
        <dbReference type="HAMAP-Rule" id="MF_00158"/>
    </source>
</evidence>
<keyword evidence="5 8" id="KW-0547">Nucleotide-binding</keyword>
<evidence type="ECO:0000256" key="5">
    <source>
        <dbReference type="ARBA" id="ARBA00022741"/>
    </source>
</evidence>
<dbReference type="CDD" id="cd00560">
    <property type="entry name" value="PanC"/>
    <property type="match status" value="1"/>
</dbReference>
<reference evidence="11" key="1">
    <citation type="submission" date="2023-07" db="EMBL/GenBank/DDBJ databases">
        <title>Myceligenerans salitolerans sp. nov., a halotolerant actinomycete isolated from a salt lake in Xinjiang, China.</title>
        <authorList>
            <person name="Guan T."/>
        </authorList>
    </citation>
    <scope>NUCLEOTIDE SEQUENCE [LARGE SCALE GENOMIC DNA]</scope>
    <source>
        <strain evidence="11">XHU 5031</strain>
    </source>
</reference>
<comment type="caution">
    <text evidence="10">The sequence shown here is derived from an EMBL/GenBank/DDBJ whole genome shotgun (WGS) entry which is preliminary data.</text>
</comment>
<evidence type="ECO:0000256" key="4">
    <source>
        <dbReference type="ARBA" id="ARBA00022655"/>
    </source>
</evidence>
<comment type="subunit">
    <text evidence="8">Homodimer.</text>
</comment>
<accession>A0ABS3IDG5</accession>
<feature type="binding site" evidence="8">
    <location>
        <position position="230"/>
    </location>
    <ligand>
        <name>ATP</name>
        <dbReference type="ChEBI" id="CHEBI:30616"/>
    </ligand>
</feature>
<keyword evidence="3 8" id="KW-0436">Ligase</keyword>
<organism evidence="10 11">
    <name type="scientific">Myceligenerans salitolerans</name>
    <dbReference type="NCBI Taxonomy" id="1230528"/>
    <lineage>
        <taxon>Bacteria</taxon>
        <taxon>Bacillati</taxon>
        <taxon>Actinomycetota</taxon>
        <taxon>Actinomycetes</taxon>
        <taxon>Micrococcales</taxon>
        <taxon>Promicromonosporaceae</taxon>
        <taxon>Myceligenerans</taxon>
    </lineage>
</organism>
<feature type="binding site" evidence="8">
    <location>
        <begin position="80"/>
        <end position="87"/>
    </location>
    <ligand>
        <name>ATP</name>
        <dbReference type="ChEBI" id="CHEBI:30616"/>
    </ligand>
</feature>
<dbReference type="InterPro" id="IPR003721">
    <property type="entry name" value="Pantoate_ligase"/>
</dbReference>
<dbReference type="SUPFAM" id="SSF52374">
    <property type="entry name" value="Nucleotidylyl transferase"/>
    <property type="match status" value="1"/>
</dbReference>
<dbReference type="PANTHER" id="PTHR21299">
    <property type="entry name" value="CYTIDYLATE KINASE/PANTOATE-BETA-ALANINE LIGASE"/>
    <property type="match status" value="1"/>
</dbReference>
<comment type="subcellular location">
    <subcellularLocation>
        <location evidence="8">Cytoplasm</location>
    </subcellularLocation>
</comment>
<feature type="binding site" evidence="8">
    <location>
        <position position="114"/>
    </location>
    <ligand>
        <name>beta-alanine</name>
        <dbReference type="ChEBI" id="CHEBI:57966"/>
    </ligand>
</feature>
<evidence type="ECO:0000256" key="1">
    <source>
        <dbReference type="ARBA" id="ARBA00004990"/>
    </source>
</evidence>
<dbReference type="EMBL" id="JAFMPK010000048">
    <property type="protein sequence ID" value="MBO0610988.1"/>
    <property type="molecule type" value="Genomic_DNA"/>
</dbReference>
<evidence type="ECO:0000256" key="7">
    <source>
        <dbReference type="ARBA" id="ARBA00048258"/>
    </source>
</evidence>
<evidence type="ECO:0000313" key="10">
    <source>
        <dbReference type="EMBL" id="MBO0610988.1"/>
    </source>
</evidence>
<dbReference type="EC" id="6.3.2.1" evidence="8"/>
<proteinExistence type="inferred from homology"/>
<dbReference type="GO" id="GO:0004592">
    <property type="term" value="F:pantoate-beta-alanine ligase activity"/>
    <property type="evidence" value="ECO:0007669"/>
    <property type="project" value="UniProtKB-EC"/>
</dbReference>
<feature type="active site" description="Proton donor" evidence="8">
    <location>
        <position position="87"/>
    </location>
</feature>
<feature type="binding site" evidence="8">
    <location>
        <position position="114"/>
    </location>
    <ligand>
        <name>(R)-pantoate</name>
        <dbReference type="ChEBI" id="CHEBI:15980"/>
    </ligand>
</feature>
<comment type="catalytic activity">
    <reaction evidence="7 8">
        <text>(R)-pantoate + beta-alanine + ATP = (R)-pantothenate + AMP + diphosphate + H(+)</text>
        <dbReference type="Rhea" id="RHEA:10912"/>
        <dbReference type="ChEBI" id="CHEBI:15378"/>
        <dbReference type="ChEBI" id="CHEBI:15980"/>
        <dbReference type="ChEBI" id="CHEBI:29032"/>
        <dbReference type="ChEBI" id="CHEBI:30616"/>
        <dbReference type="ChEBI" id="CHEBI:33019"/>
        <dbReference type="ChEBI" id="CHEBI:57966"/>
        <dbReference type="ChEBI" id="CHEBI:456215"/>
        <dbReference type="EC" id="6.3.2.1"/>
    </reaction>
</comment>
<comment type="miscellaneous">
    <text evidence="8">The reaction proceeds by a bi uni uni bi ping pong mechanism.</text>
</comment>
<feature type="region of interest" description="Disordered" evidence="9">
    <location>
        <begin position="1"/>
        <end position="43"/>
    </location>
</feature>
<keyword evidence="4 8" id="KW-0566">Pantothenate biosynthesis</keyword>
<name>A0ABS3IDG5_9MICO</name>
<dbReference type="InterPro" id="IPR042176">
    <property type="entry name" value="Pantoate_ligase_C"/>
</dbReference>
<comment type="pathway">
    <text evidence="1 8">Cofactor biosynthesis; (R)-pantothenate biosynthesis; (R)-pantothenate from (R)-pantoate and beta-alanine: step 1/1.</text>
</comment>
<dbReference type="Gene3D" id="3.40.50.620">
    <property type="entry name" value="HUPs"/>
    <property type="match status" value="1"/>
</dbReference>
<feature type="binding site" evidence="8">
    <location>
        <begin position="238"/>
        <end position="241"/>
    </location>
    <ligand>
        <name>ATP</name>
        <dbReference type="ChEBI" id="CHEBI:30616"/>
    </ligand>
</feature>
<evidence type="ECO:0000256" key="3">
    <source>
        <dbReference type="ARBA" id="ARBA00022598"/>
    </source>
</evidence>
<dbReference type="HAMAP" id="MF_00158">
    <property type="entry name" value="PanC"/>
    <property type="match status" value="1"/>
</dbReference>
<dbReference type="PANTHER" id="PTHR21299:SF1">
    <property type="entry name" value="PANTOATE--BETA-ALANINE LIGASE"/>
    <property type="match status" value="1"/>
</dbReference>
<feature type="binding site" evidence="8">
    <location>
        <position position="207"/>
    </location>
    <ligand>
        <name>(R)-pantoate</name>
        <dbReference type="ChEBI" id="CHEBI:15980"/>
    </ligand>
</feature>
<dbReference type="Pfam" id="PF02569">
    <property type="entry name" value="Pantoate_ligase"/>
    <property type="match status" value="1"/>
</dbReference>
<feature type="compositionally biased region" description="Low complexity" evidence="9">
    <location>
        <begin position="1"/>
        <end position="39"/>
    </location>
</feature>
<comment type="function">
    <text evidence="8">Catalyzes the condensation of pantoate with beta-alanine in an ATP-dependent reaction via a pantoyl-adenylate intermediate.</text>
</comment>
<evidence type="ECO:0000313" key="11">
    <source>
        <dbReference type="Proteomes" id="UP000664617"/>
    </source>
</evidence>
<gene>
    <name evidence="8" type="primary">panC</name>
    <name evidence="10" type="ORF">J0911_18340</name>
</gene>
<feature type="binding site" evidence="8">
    <location>
        <begin position="201"/>
        <end position="204"/>
    </location>
    <ligand>
        <name>ATP</name>
        <dbReference type="ChEBI" id="CHEBI:30616"/>
    </ligand>
</feature>
<keyword evidence="11" id="KW-1185">Reference proteome</keyword>
<keyword evidence="8" id="KW-0963">Cytoplasm</keyword>
<sequence length="338" mass="34973">MTSTTDGAGVARGDDTGAAGTVAGASDSPGGADAGSAPARPLVARTREDLREALVRWTMSAPIASVAGEGPARRAVVMTMGALHEGHLELVRRAREEAGAGGQVVVTIFVNPLQFGEGEDLAAYPRDLAGDLEKLASVGADVVFAPAPDTVYPFGEPVVRVSAGRIGEVLEGDFRPGHMDGVLTVVLKLTHLVRPDVALFGEKDAQQLLAVRRMAADLDLDVEIVGVPTVRDPDGLALSSRNAYLSGPERERALALSRALHAGAEAGPRGAADVRRTASDVLNAADGVEVDYLALVDPITVDDVPDDHSGPALLLVAARVGTTRLIDNQAVEVSPQVT</sequence>
<evidence type="ECO:0000256" key="2">
    <source>
        <dbReference type="ARBA" id="ARBA00009256"/>
    </source>
</evidence>
<dbReference type="Gene3D" id="3.30.1300.10">
    <property type="entry name" value="Pantoate-beta-alanine ligase, C-terminal domain"/>
    <property type="match status" value="1"/>
</dbReference>
<keyword evidence="6 8" id="KW-0067">ATP-binding</keyword>
<comment type="similarity">
    <text evidence="2 8">Belongs to the pantothenate synthetase family.</text>
</comment>
<dbReference type="NCBIfam" id="TIGR00018">
    <property type="entry name" value="panC"/>
    <property type="match status" value="1"/>
</dbReference>
<protein>
    <recommendedName>
        <fullName evidence="8">Pantothenate synthetase</fullName>
        <shortName evidence="8">PS</shortName>
        <ecNumber evidence="8">6.3.2.1</ecNumber>
    </recommendedName>
    <alternativeName>
        <fullName evidence="8">Pantoate--beta-alanine ligase</fullName>
    </alternativeName>
    <alternativeName>
        <fullName evidence="8">Pantoate-activating enzyme</fullName>
    </alternativeName>
</protein>
<evidence type="ECO:0000256" key="9">
    <source>
        <dbReference type="SAM" id="MobiDB-lite"/>
    </source>
</evidence>
<dbReference type="RefSeq" id="WP_207276949.1">
    <property type="nucleotide sequence ID" value="NZ_JAFMPK010000048.1"/>
</dbReference>
<evidence type="ECO:0000256" key="6">
    <source>
        <dbReference type="ARBA" id="ARBA00022840"/>
    </source>
</evidence>
<dbReference type="InterPro" id="IPR014729">
    <property type="entry name" value="Rossmann-like_a/b/a_fold"/>
</dbReference>
<dbReference type="Proteomes" id="UP000664617">
    <property type="component" value="Unassembled WGS sequence"/>
</dbReference>